<dbReference type="GO" id="GO:0016491">
    <property type="term" value="F:oxidoreductase activity"/>
    <property type="evidence" value="ECO:0007669"/>
    <property type="project" value="UniProtKB-KW"/>
</dbReference>
<sequence length="483" mass="52952">MLLRWRRIPCESIRFRRGNGKRKETMKTICPQAFRPATDAPVMQGHGQSRRQNRPDDSARTNVSATSVHDGHGNGRHAAVPHDGKNREHMHDMRDGAVQNFDVSLNAGMAPETGATWSAGPDVALPFRQARTDGLALSAIGLGCMGLSEFYPPREEARARDLMLHAIERGERFFDTTNVYGFGQNEQLVGDVLRDHPLRSQIVLATQGCICTSRCPGSVSPESTGPELVRLAIARSQDRLQTDIDLYCLRWPADDDLSVEEVMSALADELTAGNIGAVGLGDMSPSIIRRADAALRRFSPDGQGLAAMQTEYPLRRSLARTRDIRATCVELGMLMLVYSPLCHGLQGASTGTPGQQPAEEEIIRRLLQHWGEQSEHNQQLVQVLCDVAREESLSPAQVLQAWTLTVASNVVLVSGARHRALLDETLDVARIVLSDEARKRVTEAFVSLPQLAENPPHPALAAHPAPMTPPPGRPIFQPMPVWG</sequence>
<feature type="region of interest" description="Disordered" evidence="2">
    <location>
        <begin position="33"/>
        <end position="89"/>
    </location>
</feature>
<dbReference type="SUPFAM" id="SSF51430">
    <property type="entry name" value="NAD(P)-linked oxidoreductase"/>
    <property type="match status" value="1"/>
</dbReference>
<feature type="region of interest" description="Disordered" evidence="2">
    <location>
        <begin position="456"/>
        <end position="483"/>
    </location>
</feature>
<dbReference type="InterPro" id="IPR023210">
    <property type="entry name" value="NADP_OxRdtase_dom"/>
</dbReference>
<organism evidence="4 5">
    <name type="scientific">Lautropia dentalis</name>
    <dbReference type="NCBI Taxonomy" id="2490857"/>
    <lineage>
        <taxon>Bacteria</taxon>
        <taxon>Pseudomonadati</taxon>
        <taxon>Pseudomonadota</taxon>
        <taxon>Betaproteobacteria</taxon>
        <taxon>Burkholderiales</taxon>
        <taxon>Burkholderiaceae</taxon>
        <taxon>Lautropia</taxon>
    </lineage>
</organism>
<evidence type="ECO:0000256" key="1">
    <source>
        <dbReference type="ARBA" id="ARBA00023002"/>
    </source>
</evidence>
<comment type="caution">
    <text evidence="4">The sequence shown here is derived from an EMBL/GenBank/DDBJ whole genome shotgun (WGS) entry which is preliminary data.</text>
</comment>
<name>A0A426FML6_9BURK</name>
<evidence type="ECO:0000256" key="2">
    <source>
        <dbReference type="SAM" id="MobiDB-lite"/>
    </source>
</evidence>
<feature type="compositionally biased region" description="Basic and acidic residues" evidence="2">
    <location>
        <begin position="80"/>
        <end position="89"/>
    </location>
</feature>
<dbReference type="PANTHER" id="PTHR43625:SF77">
    <property type="entry name" value="ALDO-KETO REDUCTASE"/>
    <property type="match status" value="1"/>
</dbReference>
<dbReference type="AlphaFoldDB" id="A0A426FML6"/>
<evidence type="ECO:0000259" key="3">
    <source>
        <dbReference type="Pfam" id="PF00248"/>
    </source>
</evidence>
<dbReference type="InterPro" id="IPR036812">
    <property type="entry name" value="NAD(P)_OxRdtase_dom_sf"/>
</dbReference>
<dbReference type="PANTHER" id="PTHR43625">
    <property type="entry name" value="AFLATOXIN B1 ALDEHYDE REDUCTASE"/>
    <property type="match status" value="1"/>
</dbReference>
<dbReference type="Gene3D" id="3.20.20.100">
    <property type="entry name" value="NADP-dependent oxidoreductase domain"/>
    <property type="match status" value="1"/>
</dbReference>
<evidence type="ECO:0000313" key="5">
    <source>
        <dbReference type="Proteomes" id="UP000270261"/>
    </source>
</evidence>
<dbReference type="EMBL" id="RRUE01000002">
    <property type="protein sequence ID" value="RRN43802.1"/>
    <property type="molecule type" value="Genomic_DNA"/>
</dbReference>
<protein>
    <submittedName>
        <fullName evidence="4">Aldo/keto reductase</fullName>
    </submittedName>
</protein>
<reference evidence="4 5" key="1">
    <citation type="submission" date="2018-11" db="EMBL/GenBank/DDBJ databases">
        <title>Genome sequencing of Lautropia sp. KCOM 2505 (= ChDC F240).</title>
        <authorList>
            <person name="Kook J.-K."/>
            <person name="Park S.-N."/>
            <person name="Lim Y.K."/>
        </authorList>
    </citation>
    <scope>NUCLEOTIDE SEQUENCE [LARGE SCALE GENOMIC DNA]</scope>
    <source>
        <strain evidence="4 5">KCOM 2505</strain>
    </source>
</reference>
<accession>A0A426FML6</accession>
<keyword evidence="5" id="KW-1185">Reference proteome</keyword>
<dbReference type="Proteomes" id="UP000270261">
    <property type="component" value="Unassembled WGS sequence"/>
</dbReference>
<dbReference type="Pfam" id="PF00248">
    <property type="entry name" value="Aldo_ket_red"/>
    <property type="match status" value="1"/>
</dbReference>
<gene>
    <name evidence="4" type="ORF">EHV23_10330</name>
</gene>
<evidence type="ECO:0000313" key="4">
    <source>
        <dbReference type="EMBL" id="RRN43802.1"/>
    </source>
</evidence>
<proteinExistence type="predicted"/>
<feature type="domain" description="NADP-dependent oxidoreductase" evidence="3">
    <location>
        <begin position="140"/>
        <end position="443"/>
    </location>
</feature>
<dbReference type="GO" id="GO:0005737">
    <property type="term" value="C:cytoplasm"/>
    <property type="evidence" value="ECO:0007669"/>
    <property type="project" value="TreeGrafter"/>
</dbReference>
<dbReference type="InterPro" id="IPR050791">
    <property type="entry name" value="Aldo-Keto_reductase"/>
</dbReference>
<keyword evidence="1" id="KW-0560">Oxidoreductase</keyword>